<dbReference type="GO" id="GO:0003677">
    <property type="term" value="F:DNA binding"/>
    <property type="evidence" value="ECO:0007669"/>
    <property type="project" value="UniProtKB-UniRule"/>
</dbReference>
<keyword evidence="3 11" id="KW-1133">Transmembrane helix</keyword>
<dbReference type="GO" id="GO:0005634">
    <property type="term" value="C:nucleus"/>
    <property type="evidence" value="ECO:0007669"/>
    <property type="project" value="UniProtKB-SubCell"/>
</dbReference>
<reference evidence="13 14" key="1">
    <citation type="journal article" date="2023" name="Sci. Data">
        <title>Genome assembly of the Korean intertidal mud-creeper Batillaria attramentaria.</title>
        <authorList>
            <person name="Patra A.K."/>
            <person name="Ho P.T."/>
            <person name="Jun S."/>
            <person name="Lee S.J."/>
            <person name="Kim Y."/>
            <person name="Won Y.J."/>
        </authorList>
    </citation>
    <scope>NUCLEOTIDE SEQUENCE [LARGE SCALE GENOMIC DNA]</scope>
    <source>
        <strain evidence="13">Wonlab-2016</strain>
    </source>
</reference>
<comment type="caution">
    <text evidence="13">The sequence shown here is derived from an EMBL/GenBank/DDBJ whole genome shotgun (WGS) entry which is preliminary data.</text>
</comment>
<gene>
    <name evidence="13" type="ORF">BaRGS_00015605</name>
</gene>
<dbReference type="InterPro" id="IPR055272">
    <property type="entry name" value="POPDC1-3_dom"/>
</dbReference>
<evidence type="ECO:0000313" key="13">
    <source>
        <dbReference type="EMBL" id="KAK7493084.1"/>
    </source>
</evidence>
<proteinExistence type="predicted"/>
<evidence type="ECO:0000256" key="8">
    <source>
        <dbReference type="ARBA" id="ARBA00023242"/>
    </source>
</evidence>
<organism evidence="13 14">
    <name type="scientific">Batillaria attramentaria</name>
    <dbReference type="NCBI Taxonomy" id="370345"/>
    <lineage>
        <taxon>Eukaryota</taxon>
        <taxon>Metazoa</taxon>
        <taxon>Spiralia</taxon>
        <taxon>Lophotrochozoa</taxon>
        <taxon>Mollusca</taxon>
        <taxon>Gastropoda</taxon>
        <taxon>Caenogastropoda</taxon>
        <taxon>Sorbeoconcha</taxon>
        <taxon>Cerithioidea</taxon>
        <taxon>Batillariidae</taxon>
        <taxon>Batillaria</taxon>
    </lineage>
</organism>
<evidence type="ECO:0000313" key="14">
    <source>
        <dbReference type="Proteomes" id="UP001519460"/>
    </source>
</evidence>
<feature type="transmembrane region" description="Helical" evidence="11">
    <location>
        <begin position="720"/>
        <end position="741"/>
    </location>
</feature>
<dbReference type="InterPro" id="IPR006916">
    <property type="entry name" value="POPDC1-3"/>
</dbReference>
<feature type="non-terminal residue" evidence="13">
    <location>
        <position position="988"/>
    </location>
</feature>
<evidence type="ECO:0000256" key="2">
    <source>
        <dbReference type="ARBA" id="ARBA00022692"/>
    </source>
</evidence>
<feature type="transmembrane region" description="Helical" evidence="11">
    <location>
        <begin position="747"/>
        <end position="768"/>
    </location>
</feature>
<dbReference type="AlphaFoldDB" id="A0ABD0L0Z4"/>
<dbReference type="GO" id="GO:0016020">
    <property type="term" value="C:membrane"/>
    <property type="evidence" value="ECO:0007669"/>
    <property type="project" value="UniProtKB-SubCell"/>
</dbReference>
<name>A0ABD0L0Z4_9CAEN</name>
<keyword evidence="14" id="KW-1185">Reference proteome</keyword>
<protein>
    <recommendedName>
        <fullName evidence="12">T-box domain-containing protein</fullName>
    </recommendedName>
</protein>
<accession>A0ABD0L0Z4</accession>
<comment type="subcellular location">
    <subcellularLocation>
        <location evidence="1">Membrane</location>
        <topology evidence="1">Multi-pass membrane protein</topology>
    </subcellularLocation>
    <subcellularLocation>
        <location evidence="9">Nucleus</location>
    </subcellularLocation>
</comment>
<dbReference type="PRINTS" id="PR00937">
    <property type="entry name" value="TBOX"/>
</dbReference>
<evidence type="ECO:0000256" key="5">
    <source>
        <dbReference type="ARBA" id="ARBA00023125"/>
    </source>
</evidence>
<feature type="compositionally biased region" description="Acidic residues" evidence="10">
    <location>
        <begin position="979"/>
        <end position="988"/>
    </location>
</feature>
<feature type="compositionally biased region" description="Polar residues" evidence="10">
    <location>
        <begin position="27"/>
        <end position="36"/>
    </location>
</feature>
<feature type="domain" description="T-box" evidence="12">
    <location>
        <begin position="291"/>
        <end position="481"/>
    </location>
</feature>
<evidence type="ECO:0000256" key="9">
    <source>
        <dbReference type="PROSITE-ProRule" id="PRU00201"/>
    </source>
</evidence>
<dbReference type="InterPro" id="IPR046360">
    <property type="entry name" value="T-box_DNA-bd"/>
</dbReference>
<keyword evidence="6 11" id="KW-0472">Membrane</keyword>
<keyword evidence="8 9" id="KW-0539">Nucleus</keyword>
<dbReference type="Pfam" id="PF04831">
    <property type="entry name" value="POPDC1-3"/>
    <property type="match status" value="1"/>
</dbReference>
<evidence type="ECO:0000259" key="12">
    <source>
        <dbReference type="PROSITE" id="PS50252"/>
    </source>
</evidence>
<dbReference type="EMBL" id="JACVVK020000096">
    <property type="protein sequence ID" value="KAK7493084.1"/>
    <property type="molecule type" value="Genomic_DNA"/>
</dbReference>
<feature type="compositionally biased region" description="Basic and acidic residues" evidence="10">
    <location>
        <begin position="194"/>
        <end position="207"/>
    </location>
</feature>
<evidence type="ECO:0000256" key="3">
    <source>
        <dbReference type="ARBA" id="ARBA00022989"/>
    </source>
</evidence>
<feature type="region of interest" description="Disordered" evidence="10">
    <location>
        <begin position="180"/>
        <end position="223"/>
    </location>
</feature>
<dbReference type="Proteomes" id="UP001519460">
    <property type="component" value="Unassembled WGS sequence"/>
</dbReference>
<dbReference type="SUPFAM" id="SSF49417">
    <property type="entry name" value="p53-like transcription factors"/>
    <property type="match status" value="1"/>
</dbReference>
<dbReference type="PROSITE" id="PS50252">
    <property type="entry name" value="TBOX_3"/>
    <property type="match status" value="1"/>
</dbReference>
<dbReference type="PANTHER" id="PTHR12101:SF30">
    <property type="entry name" value="POPEYE DOMAIN-CONTAINING PROTEIN 3-LIKE PROTEIN"/>
    <property type="match status" value="1"/>
</dbReference>
<comment type="caution">
    <text evidence="9">Lacks conserved residue(s) required for the propagation of feature annotation.</text>
</comment>
<evidence type="ECO:0000256" key="11">
    <source>
        <dbReference type="SAM" id="Phobius"/>
    </source>
</evidence>
<evidence type="ECO:0000256" key="4">
    <source>
        <dbReference type="ARBA" id="ARBA00023015"/>
    </source>
</evidence>
<keyword evidence="4" id="KW-0805">Transcription regulation</keyword>
<keyword evidence="7" id="KW-0804">Transcription</keyword>
<feature type="compositionally biased region" description="Low complexity" evidence="10">
    <location>
        <begin position="957"/>
        <end position="969"/>
    </location>
</feature>
<keyword evidence="2 11" id="KW-0812">Transmembrane</keyword>
<evidence type="ECO:0000256" key="1">
    <source>
        <dbReference type="ARBA" id="ARBA00004141"/>
    </source>
</evidence>
<feature type="region of interest" description="Disordered" evidence="10">
    <location>
        <begin position="951"/>
        <end position="988"/>
    </location>
</feature>
<sequence>MLSSRAKAFTVDALLGMKDEDVRKPDTQQATQSPAQRTEYHSVYADHDNGLSGLASWNRSPKTSFNTKTARLEKTDVQNRQLSLDLQETESGALLKDCVMVEEIKRVQPCRQASQPFLDITRGRCDTFWDILKTRRRNCGMSLCSAYETDLNRAFTVPHDSSGQGSPDCFPQDLSMSGQKSKRVLKSAGGSVTAEKKETTPKSEHVPLAEQTCPTPNALVDSKRGKMPNLVSDQPGTVPVLKTEPKESLETRYSADDWCTFPGTGYMSLCWHPSVIRATDTMHVPTVEAKLCEAEQWNEFHRLGTEMVITKMGSETCCRRMFPALRLKVRGVDTQARYRLWLELVQCGTDKYRYIYHDSMWVVTGTVEEDSGSVDRVYTHPDSPFSGLALLSQTVSFEKVKLTNNTRPVEGSHIQLTSMQKYQPIIHLERVPEVDGDDVTTPAHMKFVFPQTSFIAVTAYQNKQITRLKIARNPFAKGFREKEEKRTSHGPTASSVPVYSSHLLAMPDYTLIYNTSHLAGEDLSVKLPRHCDAPFPPAPTADDASAHVLMTSHVYKPFQFPSWSYQNVDSMGPVSLTKYDSVPALGPHRPEHAGQYSWPKSLSGRRHLVTSRSDHGRRVVREIPRSDLQKPTVTERFSVLQLRATMLFAQQGLYLSPEANESGRVVWDLSFASLNSSLWPTMDKVLGCGTWQSPNHVLFQLACTAMAVGLLAIDSPYGALLLHSLFFLGYLLMSIWSWVILCAPDFFSWNFAFLLLNGVQTMSLMYSIRPVRFCQELEEVYTTIFQPLRVPRSLYKRLVGAEYCTLMTLNEGEYYATQSITKTDKLGLLISGSMNAYSNRTLLHTIKAKQFIDSPEFESSNNGDEKFQVSIVAGGICRYIFWPRQSLEYLLVQEPYLASVLNIVLGRDITNKLYALNERVATLEGSRLDIRLPSVSPNLRTRHDIRKAVAGATSTPDAGEQGDGAAAAGTVLVTSESPAVDEDSDDYD</sequence>
<evidence type="ECO:0000256" key="7">
    <source>
        <dbReference type="ARBA" id="ARBA00023163"/>
    </source>
</evidence>
<evidence type="ECO:0000256" key="10">
    <source>
        <dbReference type="SAM" id="MobiDB-lite"/>
    </source>
</evidence>
<keyword evidence="5 9" id="KW-0238">DNA-binding</keyword>
<dbReference type="PANTHER" id="PTHR12101">
    <property type="entry name" value="POPEYE DOMAIN CONTAINING PROTEIN"/>
    <property type="match status" value="1"/>
</dbReference>
<dbReference type="InterPro" id="IPR008967">
    <property type="entry name" value="p53-like_TF_DNA-bd_sf"/>
</dbReference>
<evidence type="ECO:0000256" key="6">
    <source>
        <dbReference type="ARBA" id="ARBA00023136"/>
    </source>
</evidence>
<dbReference type="SMART" id="SM00425">
    <property type="entry name" value="TBOX"/>
    <property type="match status" value="1"/>
</dbReference>
<feature type="region of interest" description="Disordered" evidence="10">
    <location>
        <begin position="20"/>
        <end position="39"/>
    </location>
</feature>
<dbReference type="Gene3D" id="2.60.40.820">
    <property type="entry name" value="Transcription factor, T-box"/>
    <property type="match status" value="1"/>
</dbReference>
<dbReference type="Pfam" id="PF00907">
    <property type="entry name" value="T-box"/>
    <property type="match status" value="1"/>
</dbReference>
<dbReference type="InterPro" id="IPR036960">
    <property type="entry name" value="T-box_sf"/>
</dbReference>